<organism evidence="2">
    <name type="scientific">Ceratitis capitata</name>
    <name type="common">Mediterranean fruit fly</name>
    <name type="synonym">Tephritis capitata</name>
    <dbReference type="NCBI Taxonomy" id="7213"/>
    <lineage>
        <taxon>Eukaryota</taxon>
        <taxon>Metazoa</taxon>
        <taxon>Ecdysozoa</taxon>
        <taxon>Arthropoda</taxon>
        <taxon>Hexapoda</taxon>
        <taxon>Insecta</taxon>
        <taxon>Pterygota</taxon>
        <taxon>Neoptera</taxon>
        <taxon>Endopterygota</taxon>
        <taxon>Diptera</taxon>
        <taxon>Brachycera</taxon>
        <taxon>Muscomorpha</taxon>
        <taxon>Tephritoidea</taxon>
        <taxon>Tephritidae</taxon>
        <taxon>Ceratitis</taxon>
        <taxon>Ceratitis</taxon>
    </lineage>
</organism>
<protein>
    <submittedName>
        <fullName evidence="2">Uncharacterized protein</fullName>
    </submittedName>
</protein>
<feature type="non-terminal residue" evidence="2">
    <location>
        <position position="1"/>
    </location>
</feature>
<evidence type="ECO:0000313" key="2">
    <source>
        <dbReference type="EMBL" id="JAB85899.1"/>
    </source>
</evidence>
<dbReference type="AlphaFoldDB" id="W8B7T9"/>
<reference evidence="2" key="2">
    <citation type="journal article" date="2014" name="BMC Genomics">
        <title>A genomic perspective to assessing quality of mass-reared SIT flies used in Mediterranean fruit fly (Ceratitis capitata) eradication in California.</title>
        <authorList>
            <person name="Calla B."/>
            <person name="Hall B."/>
            <person name="Hou S."/>
            <person name="Geib S.M."/>
        </authorList>
    </citation>
    <scope>NUCLEOTIDE SEQUENCE</scope>
</reference>
<evidence type="ECO:0000256" key="1">
    <source>
        <dbReference type="SAM" id="MobiDB-lite"/>
    </source>
</evidence>
<sequence>VNLKKNNSINNLKKLELIDFFLTVIGNRRQQLQIQMPKSTLAITKTTKTKDTESEKSAENISKKITKNKNTKTITANKLVNKRFLTATAAIDDSVATQQQVYYIERTLATLPHTRGKQSRSRSKRKGSVRINESFDNNSNNKNRNHHKSSNRHICCRR</sequence>
<feature type="region of interest" description="Disordered" evidence="1">
    <location>
        <begin position="113"/>
        <end position="158"/>
    </location>
</feature>
<accession>W8B7T9</accession>
<proteinExistence type="evidence at transcript level"/>
<feature type="compositionally biased region" description="Basic residues" evidence="1">
    <location>
        <begin position="143"/>
        <end position="158"/>
    </location>
</feature>
<dbReference type="EMBL" id="GAMC01020656">
    <property type="protein sequence ID" value="JAB85899.1"/>
    <property type="molecule type" value="mRNA"/>
</dbReference>
<name>W8B7T9_CERCA</name>
<reference evidence="2" key="1">
    <citation type="submission" date="2013-07" db="EMBL/GenBank/DDBJ databases">
        <authorList>
            <person name="Geib S."/>
        </authorList>
    </citation>
    <scope>NUCLEOTIDE SEQUENCE</scope>
</reference>
<feature type="compositionally biased region" description="Basic residues" evidence="1">
    <location>
        <begin position="114"/>
        <end position="128"/>
    </location>
</feature>